<comment type="similarity">
    <text evidence="2">Belongs to the UPF0073 (Hly-III) family.</text>
</comment>
<comment type="subcellular location">
    <subcellularLocation>
        <location evidence="1">Cell membrane</location>
        <topology evidence="1">Multi-pass membrane protein</topology>
    </subcellularLocation>
</comment>
<feature type="transmembrane region" description="Helical" evidence="7">
    <location>
        <begin position="51"/>
        <end position="71"/>
    </location>
</feature>
<reference evidence="8 9" key="1">
    <citation type="submission" date="2020-08" db="EMBL/GenBank/DDBJ databases">
        <title>Genome public.</title>
        <authorList>
            <person name="Liu C."/>
            <person name="Sun Q."/>
        </authorList>
    </citation>
    <scope>NUCLEOTIDE SEQUENCE [LARGE SCALE GENOMIC DNA]</scope>
    <source>
        <strain evidence="8 9">BX4</strain>
    </source>
</reference>
<evidence type="ECO:0000256" key="6">
    <source>
        <dbReference type="ARBA" id="ARBA00023136"/>
    </source>
</evidence>
<dbReference type="PANTHER" id="PTHR20855">
    <property type="entry name" value="ADIPOR/PROGESTIN RECEPTOR-RELATED"/>
    <property type="match status" value="1"/>
</dbReference>
<dbReference type="PANTHER" id="PTHR20855:SF3">
    <property type="entry name" value="LD03007P"/>
    <property type="match status" value="1"/>
</dbReference>
<keyword evidence="3" id="KW-1003">Cell membrane</keyword>
<keyword evidence="9" id="KW-1185">Reference proteome</keyword>
<evidence type="ECO:0000313" key="8">
    <source>
        <dbReference type="EMBL" id="MBC5667757.1"/>
    </source>
</evidence>
<dbReference type="InterPro" id="IPR004254">
    <property type="entry name" value="AdipoR/HlyIII-related"/>
</dbReference>
<feature type="transmembrane region" description="Helical" evidence="7">
    <location>
        <begin position="117"/>
        <end position="138"/>
    </location>
</feature>
<evidence type="ECO:0000313" key="9">
    <source>
        <dbReference type="Proteomes" id="UP000597877"/>
    </source>
</evidence>
<feature type="transmembrane region" description="Helical" evidence="7">
    <location>
        <begin position="92"/>
        <end position="111"/>
    </location>
</feature>
<gene>
    <name evidence="8" type="ORF">H8S00_07175</name>
</gene>
<protein>
    <submittedName>
        <fullName evidence="8">Hemolysin III family protein</fullName>
    </submittedName>
</protein>
<feature type="transmembrane region" description="Helical" evidence="7">
    <location>
        <begin position="145"/>
        <end position="162"/>
    </location>
</feature>
<feature type="transmembrane region" description="Helical" evidence="7">
    <location>
        <begin position="203"/>
        <end position="223"/>
    </location>
</feature>
<dbReference type="RefSeq" id="WP_118589510.1">
    <property type="nucleotide sequence ID" value="NZ_JACOOZ010000004.1"/>
</dbReference>
<evidence type="ECO:0000256" key="4">
    <source>
        <dbReference type="ARBA" id="ARBA00022692"/>
    </source>
</evidence>
<dbReference type="EMBL" id="JACOOZ010000004">
    <property type="protein sequence ID" value="MBC5667757.1"/>
    <property type="molecule type" value="Genomic_DNA"/>
</dbReference>
<dbReference type="NCBIfam" id="TIGR01065">
    <property type="entry name" value="hlyIII"/>
    <property type="match status" value="1"/>
</dbReference>
<feature type="transmembrane region" description="Helical" evidence="7">
    <location>
        <begin position="168"/>
        <end position="191"/>
    </location>
</feature>
<evidence type="ECO:0000256" key="3">
    <source>
        <dbReference type="ARBA" id="ARBA00022475"/>
    </source>
</evidence>
<dbReference type="Proteomes" id="UP000597877">
    <property type="component" value="Unassembled WGS sequence"/>
</dbReference>
<proteinExistence type="inferred from homology"/>
<keyword evidence="6 7" id="KW-0472">Membrane</keyword>
<name>A0ABR7F2D1_9FIRM</name>
<evidence type="ECO:0000256" key="2">
    <source>
        <dbReference type="ARBA" id="ARBA00008488"/>
    </source>
</evidence>
<feature type="transmembrane region" description="Helical" evidence="7">
    <location>
        <begin position="21"/>
        <end position="45"/>
    </location>
</feature>
<comment type="caution">
    <text evidence="8">The sequence shown here is derived from an EMBL/GenBank/DDBJ whole genome shotgun (WGS) entry which is preliminary data.</text>
</comment>
<keyword evidence="4 7" id="KW-0812">Transmembrane</keyword>
<dbReference type="InterPro" id="IPR005744">
    <property type="entry name" value="Hy-lIII"/>
</dbReference>
<dbReference type="Pfam" id="PF03006">
    <property type="entry name" value="HlyIII"/>
    <property type="match status" value="1"/>
</dbReference>
<accession>A0ABR7F2D1</accession>
<organism evidence="8 9">
    <name type="scientific">Eubacterium segne</name>
    <dbReference type="NCBI Taxonomy" id="2763045"/>
    <lineage>
        <taxon>Bacteria</taxon>
        <taxon>Bacillati</taxon>
        <taxon>Bacillota</taxon>
        <taxon>Clostridia</taxon>
        <taxon>Eubacteriales</taxon>
        <taxon>Eubacteriaceae</taxon>
        <taxon>Eubacterium</taxon>
    </lineage>
</organism>
<evidence type="ECO:0000256" key="5">
    <source>
        <dbReference type="ARBA" id="ARBA00022989"/>
    </source>
</evidence>
<keyword evidence="5 7" id="KW-1133">Transmembrane helix</keyword>
<sequence>MSKRIKLADRELPTYSKGEEIFNMVSHIVGGALGIAALVLCIITAAKAHSAIGVISSCIYGFTLIALYTMSSVYHGLKPGMAKKVMQVLDHCTIYFLIAGSYTPILLVAMMPKYPVIAWFIFALVWGCAVVACTLTAIDLKKYRVMSMICYLAMGWVIIFFIKQTYDVMYLGGVVFLVTGGIAYTIGSVLYGLGKTKKWMHSIFHLFILAGSVLHFFAIILYAL</sequence>
<evidence type="ECO:0000256" key="7">
    <source>
        <dbReference type="SAM" id="Phobius"/>
    </source>
</evidence>
<evidence type="ECO:0000256" key="1">
    <source>
        <dbReference type="ARBA" id="ARBA00004651"/>
    </source>
</evidence>